<dbReference type="EMBL" id="JABBWG010000025">
    <property type="protein sequence ID" value="KAG1812898.1"/>
    <property type="molecule type" value="Genomic_DNA"/>
</dbReference>
<comment type="caution">
    <text evidence="1">The sequence shown here is derived from an EMBL/GenBank/DDBJ whole genome shotgun (WGS) entry which is preliminary data.</text>
</comment>
<name>A0A9P7E6X0_9AGAM</name>
<protein>
    <submittedName>
        <fullName evidence="1">Uncharacterized protein</fullName>
    </submittedName>
</protein>
<gene>
    <name evidence="1" type="ORF">BJ212DRAFT_1275990</name>
</gene>
<reference evidence="1" key="1">
    <citation type="journal article" date="2020" name="New Phytol.">
        <title>Comparative genomics reveals dynamic genome evolution in host specialist ectomycorrhizal fungi.</title>
        <authorList>
            <person name="Lofgren L.A."/>
            <person name="Nguyen N.H."/>
            <person name="Vilgalys R."/>
            <person name="Ruytinx J."/>
            <person name="Liao H.L."/>
            <person name="Branco S."/>
            <person name="Kuo A."/>
            <person name="LaButti K."/>
            <person name="Lipzen A."/>
            <person name="Andreopoulos W."/>
            <person name="Pangilinan J."/>
            <person name="Riley R."/>
            <person name="Hundley H."/>
            <person name="Na H."/>
            <person name="Barry K."/>
            <person name="Grigoriev I.V."/>
            <person name="Stajich J.E."/>
            <person name="Kennedy P.G."/>
        </authorList>
    </citation>
    <scope>NUCLEOTIDE SEQUENCE</scope>
    <source>
        <strain evidence="1">MN1</strain>
    </source>
</reference>
<organism evidence="1 2">
    <name type="scientific">Suillus subaureus</name>
    <dbReference type="NCBI Taxonomy" id="48587"/>
    <lineage>
        <taxon>Eukaryota</taxon>
        <taxon>Fungi</taxon>
        <taxon>Dikarya</taxon>
        <taxon>Basidiomycota</taxon>
        <taxon>Agaricomycotina</taxon>
        <taxon>Agaricomycetes</taxon>
        <taxon>Agaricomycetidae</taxon>
        <taxon>Boletales</taxon>
        <taxon>Suillineae</taxon>
        <taxon>Suillaceae</taxon>
        <taxon>Suillus</taxon>
    </lineage>
</organism>
<dbReference type="GeneID" id="64625269"/>
<dbReference type="OrthoDB" id="3596986at2759"/>
<dbReference type="Proteomes" id="UP000807769">
    <property type="component" value="Unassembled WGS sequence"/>
</dbReference>
<proteinExistence type="predicted"/>
<dbReference type="AlphaFoldDB" id="A0A9P7E6X0"/>
<dbReference type="RefSeq" id="XP_041190921.1">
    <property type="nucleotide sequence ID" value="XM_041331252.1"/>
</dbReference>
<accession>A0A9P7E6X0</accession>
<sequence length="114" mass="12513">MQQETVSAHPDQVLRLAPLDLLQGPHQTPHHPPSSACTPPTHLYRSNVLVCAGHAGLLTWSAVSRAKYEGKDIKIMLGVVPTVSSYGGGIRNDTKHVDSSYRTSQWHTLERNHA</sequence>
<evidence type="ECO:0000313" key="2">
    <source>
        <dbReference type="Proteomes" id="UP000807769"/>
    </source>
</evidence>
<evidence type="ECO:0000313" key="1">
    <source>
        <dbReference type="EMBL" id="KAG1812898.1"/>
    </source>
</evidence>
<keyword evidence="2" id="KW-1185">Reference proteome</keyword>